<dbReference type="SMART" id="SM00850">
    <property type="entry name" value="LytTR"/>
    <property type="match status" value="1"/>
</dbReference>
<name>A0A645E027_9ZZZZ</name>
<dbReference type="AlphaFoldDB" id="A0A645E027"/>
<organism evidence="2">
    <name type="scientific">bioreactor metagenome</name>
    <dbReference type="NCBI Taxonomy" id="1076179"/>
    <lineage>
        <taxon>unclassified sequences</taxon>
        <taxon>metagenomes</taxon>
        <taxon>ecological metagenomes</taxon>
    </lineage>
</organism>
<dbReference type="InterPro" id="IPR007492">
    <property type="entry name" value="LytTR_DNA-bd_dom"/>
</dbReference>
<dbReference type="EMBL" id="VSSQ01040889">
    <property type="protein sequence ID" value="MPM94213.1"/>
    <property type="molecule type" value="Genomic_DNA"/>
</dbReference>
<gene>
    <name evidence="2" type="ORF">SDC9_141358</name>
</gene>
<accession>A0A645E027</accession>
<dbReference type="InterPro" id="IPR046947">
    <property type="entry name" value="LytR-like"/>
</dbReference>
<dbReference type="Gene3D" id="2.40.50.1020">
    <property type="entry name" value="LytTr DNA-binding domain"/>
    <property type="match status" value="1"/>
</dbReference>
<evidence type="ECO:0000313" key="2">
    <source>
        <dbReference type="EMBL" id="MPM94213.1"/>
    </source>
</evidence>
<dbReference type="GO" id="GO:0000156">
    <property type="term" value="F:phosphorelay response regulator activity"/>
    <property type="evidence" value="ECO:0007669"/>
    <property type="project" value="InterPro"/>
</dbReference>
<sequence>MLIHGKTGSHVCYVSISALEKKLAGSSFFRCHVSYLINLSYIREIRSDSLLMADESIVPVSRHRKKELLSAVAKHIREIL</sequence>
<dbReference type="PANTHER" id="PTHR37299:SF1">
    <property type="entry name" value="STAGE 0 SPORULATION PROTEIN A HOMOLOG"/>
    <property type="match status" value="1"/>
</dbReference>
<proteinExistence type="predicted"/>
<dbReference type="PROSITE" id="PS50930">
    <property type="entry name" value="HTH_LYTTR"/>
    <property type="match status" value="1"/>
</dbReference>
<dbReference type="GO" id="GO:0003677">
    <property type="term" value="F:DNA binding"/>
    <property type="evidence" value="ECO:0007669"/>
    <property type="project" value="InterPro"/>
</dbReference>
<dbReference type="PANTHER" id="PTHR37299">
    <property type="entry name" value="TRANSCRIPTIONAL REGULATOR-RELATED"/>
    <property type="match status" value="1"/>
</dbReference>
<evidence type="ECO:0000259" key="1">
    <source>
        <dbReference type="PROSITE" id="PS50930"/>
    </source>
</evidence>
<dbReference type="Pfam" id="PF04397">
    <property type="entry name" value="LytTR"/>
    <property type="match status" value="1"/>
</dbReference>
<reference evidence="2" key="1">
    <citation type="submission" date="2019-08" db="EMBL/GenBank/DDBJ databases">
        <authorList>
            <person name="Kucharzyk K."/>
            <person name="Murdoch R.W."/>
            <person name="Higgins S."/>
            <person name="Loffler F."/>
        </authorList>
    </citation>
    <scope>NUCLEOTIDE SEQUENCE</scope>
</reference>
<comment type="caution">
    <text evidence="2">The sequence shown here is derived from an EMBL/GenBank/DDBJ whole genome shotgun (WGS) entry which is preliminary data.</text>
</comment>
<feature type="domain" description="HTH LytTR-type" evidence="1">
    <location>
        <begin position="1"/>
        <end position="74"/>
    </location>
</feature>
<protein>
    <recommendedName>
        <fullName evidence="1">HTH LytTR-type domain-containing protein</fullName>
    </recommendedName>
</protein>